<organism evidence="1 2">
    <name type="scientific">Lactococcus protaetiae</name>
    <dbReference type="NCBI Taxonomy" id="2592653"/>
    <lineage>
        <taxon>Bacteria</taxon>
        <taxon>Bacillati</taxon>
        <taxon>Bacillota</taxon>
        <taxon>Bacilli</taxon>
        <taxon>Lactobacillales</taxon>
        <taxon>Streptococcaceae</taxon>
        <taxon>Lactococcus</taxon>
    </lineage>
</organism>
<dbReference type="RefSeq" id="WP_142766307.1">
    <property type="nucleotide sequence ID" value="NZ_CP041356.1"/>
</dbReference>
<dbReference type="KEGG" id="lack:FLP15_05585"/>
<dbReference type="Gene3D" id="2.60.120.200">
    <property type="match status" value="1"/>
</dbReference>
<keyword evidence="2" id="KW-1185">Reference proteome</keyword>
<proteinExistence type="predicted"/>
<gene>
    <name evidence="1" type="ORF">FLP15_05585</name>
</gene>
<accession>A0A514Z805</accession>
<protein>
    <submittedName>
        <fullName evidence="1">Uncharacterized protein</fullName>
    </submittedName>
</protein>
<dbReference type="AlphaFoldDB" id="A0A514Z805"/>
<evidence type="ECO:0000313" key="2">
    <source>
        <dbReference type="Proteomes" id="UP000315128"/>
    </source>
</evidence>
<dbReference type="OrthoDB" id="2241585at2"/>
<dbReference type="EMBL" id="CP041356">
    <property type="protein sequence ID" value="QDK70720.1"/>
    <property type="molecule type" value="Genomic_DNA"/>
</dbReference>
<dbReference type="Proteomes" id="UP000315128">
    <property type="component" value="Chromosome"/>
</dbReference>
<reference evidence="1 2" key="1">
    <citation type="submission" date="2019-07" db="EMBL/GenBank/DDBJ databases">
        <title>Genome sequencing of KACC 19320.</title>
        <authorList>
            <person name="Heo J."/>
            <person name="Kim S.-J."/>
            <person name="Kim J.-S."/>
            <person name="Hong S.-B."/>
            <person name="Kwon S.-W."/>
        </authorList>
    </citation>
    <scope>NUCLEOTIDE SEQUENCE [LARGE SCALE GENOMIC DNA]</scope>
    <source>
        <strain evidence="1 2">KACC 19320</strain>
    </source>
</reference>
<name>A0A514Z805_9LACT</name>
<evidence type="ECO:0000313" key="1">
    <source>
        <dbReference type="EMBL" id="QDK70720.1"/>
    </source>
</evidence>
<sequence>MAKFIYLLRKITNIGAGALLLVSFLLPTLSLISHTLSVKAATGTPPPIPPNSNFDTGNHTFDRTDMANLSNWTNFGVGGASPSWSSDGWLNLINDKGTQAGGSIFDYAADFSQNVTITGAFKIDISWLYDYAAGDSLGFVLAKTDAQGMTAGQTNAGLGVVGIPDAIFAGRDFFYNNDSKYNDPNVGVRTENLILPNISNMIAIRQVSADGSSLLSPPVSASSSVNGANWKNGTILSPRNTYTDYVQLKWVPTTTGRVDAKGNVSGRLTMTYGSGSDTNGNIMGQTGQVSYDCTVAQMLSIGLIGSTGGHYSKMYYSNSGAYLNSAKATQPLRVNYINSVTGQPIESAPYSTVEANVGDRIGVVSPTNLALPADSYDYRAPNLTGYTFTGISTGSGVNTSSVAQTGSVVVNNNDPLTTTGLITPRNNSINIYYRPSTVSASFLSVYLGGTPGTTNIGSAGGVAIATPSGNPTTVGFAAPLSGIPATTGLVGLPASAPDVDIPEGYNMYGVVGPDGIAYLRSTYGTPQATLTAALNANPLTTADVTVPSGLPNSFTVILQAEQVSVMIHTRVNEEGVPEGTEIPDEQSFQLSQGLVGAPISASDISSAISTLTTGGGVLDMTSTLYNNWYIIDLVGPKNDTINTSELTDNAAAVARLTDLVNYTPYILASGLRMSIPLI</sequence>